<dbReference type="InterPro" id="IPR038765">
    <property type="entry name" value="Papain-like_cys_pep_sf"/>
</dbReference>
<reference evidence="3 4" key="1">
    <citation type="submission" date="2017-06" db="EMBL/GenBank/DDBJ databases">
        <title>Ant-infecting Ophiocordyceps genomes reveal a high diversity of potential behavioral manipulation genes and a possible major role for enterotoxins.</title>
        <authorList>
            <person name="De Bekker C."/>
            <person name="Evans H.C."/>
            <person name="Brachmann A."/>
            <person name="Hughes D.P."/>
        </authorList>
    </citation>
    <scope>NUCLEOTIDE SEQUENCE [LARGE SCALE GENOMIC DNA]</scope>
    <source>
        <strain evidence="3 4">Map64</strain>
    </source>
</reference>
<dbReference type="InterPro" id="IPR021905">
    <property type="entry name" value="DUF3517"/>
</dbReference>
<evidence type="ECO:0000313" key="4">
    <source>
        <dbReference type="Proteomes" id="UP000226192"/>
    </source>
</evidence>
<feature type="region of interest" description="Disordered" evidence="1">
    <location>
        <begin position="1"/>
        <end position="68"/>
    </location>
</feature>
<feature type="domain" description="USP" evidence="2">
    <location>
        <begin position="1617"/>
        <end position="1945"/>
    </location>
</feature>
<dbReference type="GO" id="GO:0016579">
    <property type="term" value="P:protein deubiquitination"/>
    <property type="evidence" value="ECO:0007669"/>
    <property type="project" value="InterPro"/>
</dbReference>
<dbReference type="PANTHER" id="PTHR24006">
    <property type="entry name" value="UBIQUITIN CARBOXYL-TERMINAL HYDROLASE"/>
    <property type="match status" value="1"/>
</dbReference>
<organism evidence="3 4">
    <name type="scientific">Ophiocordyceps australis</name>
    <dbReference type="NCBI Taxonomy" id="1399860"/>
    <lineage>
        <taxon>Eukaryota</taxon>
        <taxon>Fungi</taxon>
        <taxon>Dikarya</taxon>
        <taxon>Ascomycota</taxon>
        <taxon>Pezizomycotina</taxon>
        <taxon>Sordariomycetes</taxon>
        <taxon>Hypocreomycetidae</taxon>
        <taxon>Hypocreales</taxon>
        <taxon>Ophiocordycipitaceae</taxon>
        <taxon>Ophiocordyceps</taxon>
    </lineage>
</organism>
<dbReference type="Pfam" id="PF00443">
    <property type="entry name" value="UCH"/>
    <property type="match status" value="1"/>
</dbReference>
<proteinExistence type="predicted"/>
<dbReference type="Proteomes" id="UP000226192">
    <property type="component" value="Unassembled WGS sequence"/>
</dbReference>
<dbReference type="SUPFAM" id="SSF48371">
    <property type="entry name" value="ARM repeat"/>
    <property type="match status" value="1"/>
</dbReference>
<comment type="caution">
    <text evidence="3">The sequence shown here is derived from an EMBL/GenBank/DDBJ whole genome shotgun (WGS) entry which is preliminary data.</text>
</comment>
<dbReference type="OrthoDB" id="420187at2759"/>
<dbReference type="InterPro" id="IPR018200">
    <property type="entry name" value="USP_CS"/>
</dbReference>
<dbReference type="PANTHER" id="PTHR24006:SF827">
    <property type="entry name" value="UBIQUITIN CARBOXYL-TERMINAL HYDROLASE 34"/>
    <property type="match status" value="1"/>
</dbReference>
<keyword evidence="4" id="KW-1185">Reference proteome</keyword>
<dbReference type="PROSITE" id="PS00973">
    <property type="entry name" value="USP_2"/>
    <property type="match status" value="1"/>
</dbReference>
<dbReference type="EMBL" id="NJET01000196">
    <property type="protein sequence ID" value="PHH59566.1"/>
    <property type="molecule type" value="Genomic_DNA"/>
</dbReference>
<feature type="compositionally biased region" description="Polar residues" evidence="1">
    <location>
        <begin position="1"/>
        <end position="20"/>
    </location>
</feature>
<dbReference type="InterPro" id="IPR028889">
    <property type="entry name" value="USP"/>
</dbReference>
<feature type="compositionally biased region" description="Low complexity" evidence="1">
    <location>
        <begin position="145"/>
        <end position="157"/>
    </location>
</feature>
<gene>
    <name evidence="3" type="ORF">CDD81_2854</name>
</gene>
<dbReference type="STRING" id="1399860.A0A2C5XVV1"/>
<dbReference type="InterPro" id="IPR050164">
    <property type="entry name" value="Peptidase_C19"/>
</dbReference>
<dbReference type="PROSITE" id="PS50235">
    <property type="entry name" value="USP_3"/>
    <property type="match status" value="1"/>
</dbReference>
<dbReference type="InterPro" id="IPR016024">
    <property type="entry name" value="ARM-type_fold"/>
</dbReference>
<evidence type="ECO:0000256" key="1">
    <source>
        <dbReference type="SAM" id="MobiDB-lite"/>
    </source>
</evidence>
<dbReference type="GO" id="GO:0005829">
    <property type="term" value="C:cytosol"/>
    <property type="evidence" value="ECO:0007669"/>
    <property type="project" value="TreeGrafter"/>
</dbReference>
<dbReference type="SUPFAM" id="SSF54001">
    <property type="entry name" value="Cysteine proteinases"/>
    <property type="match status" value="1"/>
</dbReference>
<dbReference type="FunFam" id="3.90.70.10:FF:000136">
    <property type="entry name" value="Ubiquitin C-terminal hydrolase, putative"/>
    <property type="match status" value="1"/>
</dbReference>
<dbReference type="CDD" id="cd02659">
    <property type="entry name" value="peptidase_C19C"/>
    <property type="match status" value="1"/>
</dbReference>
<sequence>MDSALSSRTAQQEASLSDPPSTRPNPFVDDGDICSRKRRRTSLSASPDVSLHHSVHSVHGPQAPDMHAIKVDGAPDALETLDQHPTTPGEPSSNSMTISLRRRAHGESPLASLHSTAERLSDVEANSARHAADVLDENVDEALAAASSKRSSSSTGSPPVELIAVSDDGSDDRQGDTICVENSMDLSASGASTCPNILIADPTTQFPWRNPNESISDTVQRLIQYLSNTDPVDADILYDLIKWLESYLEFAKNTDPGQVLSSRNSHMHFWLSFPDAMCSLTTKRSEIIKAPVIRNALLAVYSQYTVLTALFISLDCLACRDARSAFAATGDRRHPEILAPIYLQQLVNALGPLGLSHQGSNDSVAGTNLNHFDLDLRLVTKFLESPGGSLECLSEFAQELQHVMAQVPRLTDSLAPLSQTLAACVRQSLQQFRAGQQGFSDARRRLELGLEAWSTISSTLITIIDKHVTCLSSECANISIQALSEVLKCSLQGGHVAAADALADHRNKYPSVAPQDTHEAIAWQWKFDVLEKLIRSSQMTLRVMAVTTMCNNLVSIWRRHCDGSDEYGSDFFGHLANYLLQTGLIDYILGANCHPEIILESANIIGFLVVTRFYVQDHTEQIWRGIISSQDPRVSDALARMIASITNLFDYNGLLQICNRLKQLPLDRFSPSIRHLLDNVLREMIARSKSEQPTLTFHPYGLCLRLLRESSVFASSSQVADPEMQQFAMQKFRELLGHGPDSEGRRELYLSCLSDLSAKSPTSLGSLWALSMATRHTLVGQMQILTEQHDLARLIVEEIEHAGNAGRAAGAFPVLFGTCNQPRRDFVTSLIELQPTAIDGSLGFKLWNLLVGSLSACPDDRRAGWYIILSTSRKTALQNKFLQTCFSDYLPKLAPVYFCEGMLDFVKEHLHPLLTDRNGLLDFDDETVASRSGIEQLWRIILQAEDEELVKHAISTLAVEVYLESRAITSCALHRTRQLHLAFVARCLSQMKEAATKLKRSNEGTTREDDESMIIVTTDEENKELQRTMTRSLRLLRFFLERYQSKPRFAVADLRSFMSEKPQRIDGDSAQLRYQSFNGDKQSDILLLDIGRLNTVSSLLASFRDKTGFDNYRVFYRGRQLLLSEQDTCKSLQELGIHDGFILVKREESNSSFPSRIKPGSLPLEIEILSHFADFWDYLSMDDCLAEEIYNFVVKLPADGHILSLFDTDVTSYTDLFLSGQPFKSLYAIHALKEYVESASRAQAVGTDFESNGCYTSRDEAMKRSLRLVVQALSDPDVLQGSSARLQIRLASSLMQEFVRLIKALYRSVSFAACNTVEAPSPKRLMEVLFDALEYQEQEALPLIASTCSAILKIGQLDDHFWKEITTVPSFAQLIQRLVLFDPRREVRLAAVKLIGDAAEFEAQSLQVPPDPAPKRNERTFGLGQFLWPIIVELLPETVRLTQQCEEAFALLLKLLLLISNKMLLQIRVDSLAAQTSKLLLEHHSSERITHIEPYDAVVAGLTSVLHACLQIDSRLPASEVLPDNLVLGLFMRHLFPRKLEQGELCVPQVVLNMETRTKLYDIVFALIRQNHVRCGQVLDLLNSLVPFYGEDDDPYKYELPYQFDRSKAMRSSCGYVGLRNLSNTCYLNSLLTQLYMNVKFRRFIMTSACPDTENPQGLLFETQKIFGFMQESYRRFVDPTSLVSSVKTYEDTVIDIHSQMDVDEFYSLLFDRWEGQLLRPEDKRRLRSFYGGQLVQQVKSKECEHISERLEPFSAIQCDIKGKSSLEESLQAYVDGEIMEGDNKYKCSSCDRHVDAVKRACLKDVPDNVIFHLKRFDFNLRTLQRSKINDHFTFPQKLNMRPYTIEHLSEASTDASEDEFELVGILVHAGTAESGHYYSYIKERPLSGGKNSWVEFNDDVVSAWDPSLMASSTFGGPETRPLYETNGVAYDKSYSAYMLFYQRASSLRAEQQAMAAQQIDSPLLVEASMALREHIASENTVLLRRHCLYDPNHVGFVENCFSLAKTLDESEVDGIVSLRPRESQERQRLQAGGHRLRNVAMEMAVSHLDQVVSRACNTPSLVSFSSMLRAAIINCAQCALAFYNYFSRRHKALRALLQRSPEQHVRCFVGEVLVCAAERIATHFPRLYDSGGDDVESGDNLSDVGGRSVAEGMVDMLNHLWQFFQVHLRSWEEYFGTVLAFARLGDRETSLLLSNDYLVKVLNIVTADVSTDLPANYARMLANVLRRMSTRPPSYCAILVLMDYLLGQLEPTLSPQSITDHATDRLRGEAPFLWTSEEIQIVHHSSSDRQPLSFFVEKLVAIDQAWAATSNIVARLVLTGLQMDLRVFNALRKNMNGEMSAQAMDPFLRVAARYMETTRSTEYANALVRHVCGQARNMQNTEGPVFMMLVNVMLRSEMPRLDLARSRRECCIKQTPVWGPYMLVFPNSNVRREAECLIEHVLFAADSPKDEASTGHSHEMKDCLDEVAYDLGVRCLVYLRDMHVKRRVRIERDAALSILSVVGKCVARCDALKDMDDGEDDDLGLLQKEVVEPLRRLMVDEVEDDVSDWDGSCGSSEPMDASLGIPLQTMSEANDIDLM</sequence>
<dbReference type="Gene3D" id="3.90.70.10">
    <property type="entry name" value="Cysteine proteinases"/>
    <property type="match status" value="1"/>
</dbReference>
<dbReference type="Pfam" id="PF12030">
    <property type="entry name" value="DUF3517"/>
    <property type="match status" value="1"/>
</dbReference>
<evidence type="ECO:0000313" key="3">
    <source>
        <dbReference type="EMBL" id="PHH59566.1"/>
    </source>
</evidence>
<evidence type="ECO:0000259" key="2">
    <source>
        <dbReference type="PROSITE" id="PS50235"/>
    </source>
</evidence>
<accession>A0A2C5XVV1</accession>
<dbReference type="GO" id="GO:0005634">
    <property type="term" value="C:nucleus"/>
    <property type="evidence" value="ECO:0007669"/>
    <property type="project" value="TreeGrafter"/>
</dbReference>
<feature type="region of interest" description="Disordered" evidence="1">
    <location>
        <begin position="145"/>
        <end position="173"/>
    </location>
</feature>
<dbReference type="GO" id="GO:0004843">
    <property type="term" value="F:cysteine-type deubiquitinase activity"/>
    <property type="evidence" value="ECO:0007669"/>
    <property type="project" value="InterPro"/>
</dbReference>
<name>A0A2C5XVV1_9HYPO</name>
<dbReference type="InterPro" id="IPR001394">
    <property type="entry name" value="Peptidase_C19_UCH"/>
</dbReference>
<protein>
    <recommendedName>
        <fullName evidence="2">USP domain-containing protein</fullName>
    </recommendedName>
</protein>